<evidence type="ECO:0000313" key="3">
    <source>
        <dbReference type="Proteomes" id="UP001396334"/>
    </source>
</evidence>
<feature type="region of interest" description="Disordered" evidence="1">
    <location>
        <begin position="1"/>
        <end position="26"/>
    </location>
</feature>
<dbReference type="EMBL" id="JBBPBN010000500">
    <property type="protein sequence ID" value="KAK8485452.1"/>
    <property type="molecule type" value="Genomic_DNA"/>
</dbReference>
<feature type="region of interest" description="Disordered" evidence="1">
    <location>
        <begin position="240"/>
        <end position="260"/>
    </location>
</feature>
<reference evidence="2 3" key="1">
    <citation type="journal article" date="2024" name="G3 (Bethesda)">
        <title>Genome assembly of Hibiscus sabdariffa L. provides insights into metabolisms of medicinal natural products.</title>
        <authorList>
            <person name="Kim T."/>
        </authorList>
    </citation>
    <scope>NUCLEOTIDE SEQUENCE [LARGE SCALE GENOMIC DNA]</scope>
    <source>
        <strain evidence="2">TK-2024</strain>
        <tissue evidence="2">Old leaves</tissue>
    </source>
</reference>
<gene>
    <name evidence="2" type="ORF">V6N11_009863</name>
</gene>
<accession>A0ABR1ZXL3</accession>
<organism evidence="2 3">
    <name type="scientific">Hibiscus sabdariffa</name>
    <name type="common">roselle</name>
    <dbReference type="NCBI Taxonomy" id="183260"/>
    <lineage>
        <taxon>Eukaryota</taxon>
        <taxon>Viridiplantae</taxon>
        <taxon>Streptophyta</taxon>
        <taxon>Embryophyta</taxon>
        <taxon>Tracheophyta</taxon>
        <taxon>Spermatophyta</taxon>
        <taxon>Magnoliopsida</taxon>
        <taxon>eudicotyledons</taxon>
        <taxon>Gunneridae</taxon>
        <taxon>Pentapetalae</taxon>
        <taxon>rosids</taxon>
        <taxon>malvids</taxon>
        <taxon>Malvales</taxon>
        <taxon>Malvaceae</taxon>
        <taxon>Malvoideae</taxon>
        <taxon>Hibiscus</taxon>
    </lineage>
</organism>
<sequence length="478" mass="52090">MSLTSENLGGEFPTLSETHGGRPPEIVAFPPRSATLERQGSPLAIELQPVTKRGKGEFQTRDDFDVCMNVSEEDGQMGDRLNEVHRSAQEQSGGIGSRYAILRDNVEDAQGSMQRSDGCLDQGLDSDTIQDLVGCRRDDEIPVHTAMKMHEGPSVGRGQSRSEQDALVEGMANGEARMELDDHDDIVETDVAPVLGRGVGSTDDIVVSETTLNKEKHTAMRVGDELSGQDNKSRHGRILPASFRGHNNKPLSKPGANFKGGQRLNLKVKQNVDRGNGKPNLASRVSMLMSELDGAKKSGSTSATTSIAQRHGRLVFSCTNAISPSPTPVGTMVDDDGDWDWSRLSPCLPRETLAKIATVPPLRIENIEHALRLCSKAKRVWEILLPPSQLPLFDALSFDDWLLQGVRTVAGIGIGDDLWNTKFAVTCWLIWKSRCAQILGGVEFNSEGLARHCRGAAAEFAAAHACRQVPRAYIQVPW</sequence>
<protein>
    <submittedName>
        <fullName evidence="2">Uncharacterized protein</fullName>
    </submittedName>
</protein>
<name>A0ABR1ZXL3_9ROSI</name>
<proteinExistence type="predicted"/>
<evidence type="ECO:0000313" key="2">
    <source>
        <dbReference type="EMBL" id="KAK8485452.1"/>
    </source>
</evidence>
<dbReference type="Proteomes" id="UP001396334">
    <property type="component" value="Unassembled WGS sequence"/>
</dbReference>
<keyword evidence="3" id="KW-1185">Reference proteome</keyword>
<comment type="caution">
    <text evidence="2">The sequence shown here is derived from an EMBL/GenBank/DDBJ whole genome shotgun (WGS) entry which is preliminary data.</text>
</comment>
<evidence type="ECO:0000256" key="1">
    <source>
        <dbReference type="SAM" id="MobiDB-lite"/>
    </source>
</evidence>